<name>A0A382IAP0_9ZZZZ</name>
<protein>
    <submittedName>
        <fullName evidence="1">Uncharacterized protein</fullName>
    </submittedName>
</protein>
<gene>
    <name evidence="1" type="ORF">METZ01_LOCUS249658</name>
</gene>
<sequence>MYIIHLKPDQPKSLPERINDGEWGH</sequence>
<dbReference type="EMBL" id="UINC01066272">
    <property type="protein sequence ID" value="SVB96804.1"/>
    <property type="molecule type" value="Genomic_DNA"/>
</dbReference>
<evidence type="ECO:0000313" key="1">
    <source>
        <dbReference type="EMBL" id="SVB96804.1"/>
    </source>
</evidence>
<proteinExistence type="predicted"/>
<reference evidence="1" key="1">
    <citation type="submission" date="2018-05" db="EMBL/GenBank/DDBJ databases">
        <authorList>
            <person name="Lanie J.A."/>
            <person name="Ng W.-L."/>
            <person name="Kazmierczak K.M."/>
            <person name="Andrzejewski T.M."/>
            <person name="Davidsen T.M."/>
            <person name="Wayne K.J."/>
            <person name="Tettelin H."/>
            <person name="Glass J.I."/>
            <person name="Rusch D."/>
            <person name="Podicherti R."/>
            <person name="Tsui H.-C.T."/>
            <person name="Winkler M.E."/>
        </authorList>
    </citation>
    <scope>NUCLEOTIDE SEQUENCE</scope>
</reference>
<dbReference type="AlphaFoldDB" id="A0A382IAP0"/>
<organism evidence="1">
    <name type="scientific">marine metagenome</name>
    <dbReference type="NCBI Taxonomy" id="408172"/>
    <lineage>
        <taxon>unclassified sequences</taxon>
        <taxon>metagenomes</taxon>
        <taxon>ecological metagenomes</taxon>
    </lineage>
</organism>
<accession>A0A382IAP0</accession>